<dbReference type="SUPFAM" id="SSF56801">
    <property type="entry name" value="Acetyl-CoA synthetase-like"/>
    <property type="match status" value="1"/>
</dbReference>
<dbReference type="GO" id="GO:0005737">
    <property type="term" value="C:cytoplasm"/>
    <property type="evidence" value="ECO:0007669"/>
    <property type="project" value="TreeGrafter"/>
</dbReference>
<keyword evidence="4" id="KW-1185">Reference proteome</keyword>
<dbReference type="Pfam" id="PF00501">
    <property type="entry name" value="AMP-binding"/>
    <property type="match status" value="1"/>
</dbReference>
<dbReference type="Gene3D" id="3.40.50.12780">
    <property type="entry name" value="N-terminal domain of ligase-like"/>
    <property type="match status" value="1"/>
</dbReference>
<evidence type="ECO:0000313" key="4">
    <source>
        <dbReference type="Proteomes" id="UP000671913"/>
    </source>
</evidence>
<dbReference type="PANTHER" id="PTHR45527:SF10">
    <property type="entry name" value="PYOCHELIN SYNTHASE PCHF"/>
    <property type="match status" value="1"/>
</dbReference>
<dbReference type="KEGG" id="aaut:ACETAC_01025"/>
<dbReference type="GO" id="GO:0043041">
    <property type="term" value="P:amino acid activation for nonribosomal peptide biosynthetic process"/>
    <property type="evidence" value="ECO:0007669"/>
    <property type="project" value="TreeGrafter"/>
</dbReference>
<reference evidence="3" key="1">
    <citation type="submission" date="2020-08" db="EMBL/GenBank/DDBJ databases">
        <title>Genomic insights into the carbon and energy metabolism of the first obligate autotrophic acetogenic bacterium Aceticella autotrophica gen. nov., sp. nov.</title>
        <authorList>
            <person name="Toshchakov S.V."/>
            <person name="Elcheninov A.G."/>
            <person name="Kublanov I.V."/>
            <person name="Frolov E.N."/>
            <person name="Lebedinsky A.V."/>
        </authorList>
    </citation>
    <scope>NUCLEOTIDE SEQUENCE</scope>
    <source>
        <strain evidence="3">3443-3Ac</strain>
    </source>
</reference>
<sequence length="149" mass="16828">MNAVCNTIIDVNERFEIDSKDNFIGISSFCFDLSVYDIFGSISVGATLVLIPDARDISYIVDTVTKENIIVWNTVPAIMELLLDSLNDYYSNTSLKNVFLSGDWIPLDLKDKICDYFTNARVMSLGGATEASIWSIYTGILYLIRLYMY</sequence>
<protein>
    <submittedName>
        <fullName evidence="3">AMP-binding protein</fullName>
    </submittedName>
</protein>
<evidence type="ECO:0000313" key="3">
    <source>
        <dbReference type="EMBL" id="QSZ27538.1"/>
    </source>
</evidence>
<dbReference type="RefSeq" id="WP_348771575.1">
    <property type="nucleotide sequence ID" value="NZ_CP060096.1"/>
</dbReference>
<dbReference type="InterPro" id="IPR042099">
    <property type="entry name" value="ANL_N_sf"/>
</dbReference>
<keyword evidence="1" id="KW-0436">Ligase</keyword>
<dbReference type="PANTHER" id="PTHR45527">
    <property type="entry name" value="NONRIBOSOMAL PEPTIDE SYNTHETASE"/>
    <property type="match status" value="1"/>
</dbReference>
<evidence type="ECO:0000259" key="2">
    <source>
        <dbReference type="Pfam" id="PF00501"/>
    </source>
</evidence>
<gene>
    <name evidence="3" type="ORF">ACETAC_01025</name>
</gene>
<name>A0A975AW83_9THEO</name>
<feature type="domain" description="AMP-dependent synthetase/ligase" evidence="2">
    <location>
        <begin position="5"/>
        <end position="137"/>
    </location>
</feature>
<dbReference type="GO" id="GO:0016874">
    <property type="term" value="F:ligase activity"/>
    <property type="evidence" value="ECO:0007669"/>
    <property type="project" value="UniProtKB-KW"/>
</dbReference>
<evidence type="ECO:0000256" key="1">
    <source>
        <dbReference type="ARBA" id="ARBA00022598"/>
    </source>
</evidence>
<dbReference type="AlphaFoldDB" id="A0A975AW83"/>
<dbReference type="GO" id="GO:0031177">
    <property type="term" value="F:phosphopantetheine binding"/>
    <property type="evidence" value="ECO:0007669"/>
    <property type="project" value="TreeGrafter"/>
</dbReference>
<dbReference type="Proteomes" id="UP000671913">
    <property type="component" value="Chromosome"/>
</dbReference>
<dbReference type="GO" id="GO:0044550">
    <property type="term" value="P:secondary metabolite biosynthetic process"/>
    <property type="evidence" value="ECO:0007669"/>
    <property type="project" value="TreeGrafter"/>
</dbReference>
<proteinExistence type="predicted"/>
<dbReference type="EMBL" id="CP060096">
    <property type="protein sequence ID" value="QSZ27538.1"/>
    <property type="molecule type" value="Genomic_DNA"/>
</dbReference>
<accession>A0A975AW83</accession>
<dbReference type="InterPro" id="IPR000873">
    <property type="entry name" value="AMP-dep_synth/lig_dom"/>
</dbReference>
<organism evidence="3 4">
    <name type="scientific">Aceticella autotrophica</name>
    <dbReference type="NCBI Taxonomy" id="2755338"/>
    <lineage>
        <taxon>Bacteria</taxon>
        <taxon>Bacillati</taxon>
        <taxon>Bacillota</taxon>
        <taxon>Clostridia</taxon>
        <taxon>Thermoanaerobacterales</taxon>
        <taxon>Thermoanaerobacteraceae</taxon>
        <taxon>Aceticella</taxon>
    </lineage>
</organism>